<name>A0ABW8U085_9CLOT</name>
<protein>
    <submittedName>
        <fullName evidence="9">NlpC/P60 family protein</fullName>
    </submittedName>
</protein>
<dbReference type="Proteomes" id="UP001623661">
    <property type="component" value="Unassembled WGS sequence"/>
</dbReference>
<dbReference type="PROSITE" id="PS51935">
    <property type="entry name" value="NLPC_P60"/>
    <property type="match status" value="1"/>
</dbReference>
<dbReference type="InterPro" id="IPR057309">
    <property type="entry name" value="PcsB_CC"/>
</dbReference>
<keyword evidence="4" id="KW-0378">Hydrolase</keyword>
<evidence type="ECO:0000256" key="4">
    <source>
        <dbReference type="ARBA" id="ARBA00022801"/>
    </source>
</evidence>
<gene>
    <name evidence="9" type="ORF">ACJDUH_15750</name>
</gene>
<dbReference type="SUPFAM" id="SSF54001">
    <property type="entry name" value="Cysteine proteinases"/>
    <property type="match status" value="1"/>
</dbReference>
<dbReference type="InterPro" id="IPR000064">
    <property type="entry name" value="NLP_P60_dom"/>
</dbReference>
<reference evidence="9 10" key="1">
    <citation type="submission" date="2024-11" db="EMBL/GenBank/DDBJ databases">
        <authorList>
            <person name="Heng Y.C."/>
            <person name="Lim A.C.H."/>
            <person name="Lee J.K.Y."/>
            <person name="Kittelmann S."/>
        </authorList>
    </citation>
    <scope>NUCLEOTIDE SEQUENCE [LARGE SCALE GENOMIC DNA]</scope>
    <source>
        <strain evidence="9 10">WILCCON 0202</strain>
    </source>
</reference>
<accession>A0ABW8U085</accession>
<keyword evidence="10" id="KW-1185">Reference proteome</keyword>
<evidence type="ECO:0000313" key="9">
    <source>
        <dbReference type="EMBL" id="MFL0269537.1"/>
    </source>
</evidence>
<keyword evidence="3 7" id="KW-0732">Signal</keyword>
<keyword evidence="5" id="KW-0788">Thiol protease</keyword>
<dbReference type="PANTHER" id="PTHR47053:SF1">
    <property type="entry name" value="MUREIN DD-ENDOPEPTIDASE MEPH-RELATED"/>
    <property type="match status" value="1"/>
</dbReference>
<evidence type="ECO:0000256" key="7">
    <source>
        <dbReference type="SAM" id="SignalP"/>
    </source>
</evidence>
<organism evidence="9 10">
    <name type="scientific">Candidatus Clostridium radicumherbarum</name>
    <dbReference type="NCBI Taxonomy" id="3381662"/>
    <lineage>
        <taxon>Bacteria</taxon>
        <taxon>Bacillati</taxon>
        <taxon>Bacillota</taxon>
        <taxon>Clostridia</taxon>
        <taxon>Eubacteriales</taxon>
        <taxon>Clostridiaceae</taxon>
        <taxon>Clostridium</taxon>
    </lineage>
</organism>
<keyword evidence="6" id="KW-0175">Coiled coil</keyword>
<dbReference type="InterPro" id="IPR051202">
    <property type="entry name" value="Peptidase_C40"/>
</dbReference>
<evidence type="ECO:0000256" key="3">
    <source>
        <dbReference type="ARBA" id="ARBA00022729"/>
    </source>
</evidence>
<dbReference type="Pfam" id="PF00877">
    <property type="entry name" value="NLPC_P60"/>
    <property type="match status" value="1"/>
</dbReference>
<dbReference type="RefSeq" id="WP_406766155.1">
    <property type="nucleotide sequence ID" value="NZ_JBJHZY010000003.1"/>
</dbReference>
<feature type="coiled-coil region" evidence="6">
    <location>
        <begin position="29"/>
        <end position="108"/>
    </location>
</feature>
<keyword evidence="2" id="KW-0645">Protease</keyword>
<dbReference type="Gene3D" id="6.10.250.3150">
    <property type="match status" value="1"/>
</dbReference>
<dbReference type="PANTHER" id="PTHR47053">
    <property type="entry name" value="MUREIN DD-ENDOPEPTIDASE MEPH-RELATED"/>
    <property type="match status" value="1"/>
</dbReference>
<evidence type="ECO:0000256" key="2">
    <source>
        <dbReference type="ARBA" id="ARBA00022670"/>
    </source>
</evidence>
<dbReference type="InterPro" id="IPR038765">
    <property type="entry name" value="Papain-like_cys_pep_sf"/>
</dbReference>
<dbReference type="Pfam" id="PF24568">
    <property type="entry name" value="CC_PcsB"/>
    <property type="match status" value="1"/>
</dbReference>
<evidence type="ECO:0000256" key="5">
    <source>
        <dbReference type="ARBA" id="ARBA00022807"/>
    </source>
</evidence>
<evidence type="ECO:0000259" key="8">
    <source>
        <dbReference type="PROSITE" id="PS51935"/>
    </source>
</evidence>
<comment type="caution">
    <text evidence="9">The sequence shown here is derived from an EMBL/GenBank/DDBJ whole genome shotgun (WGS) entry which is preliminary data.</text>
</comment>
<evidence type="ECO:0000256" key="1">
    <source>
        <dbReference type="ARBA" id="ARBA00007074"/>
    </source>
</evidence>
<dbReference type="Gene3D" id="3.90.1720.10">
    <property type="entry name" value="endopeptidase domain like (from Nostoc punctiforme)"/>
    <property type="match status" value="1"/>
</dbReference>
<feature type="domain" description="NlpC/P60" evidence="8">
    <location>
        <begin position="250"/>
        <end position="367"/>
    </location>
</feature>
<evidence type="ECO:0000256" key="6">
    <source>
        <dbReference type="SAM" id="Coils"/>
    </source>
</evidence>
<evidence type="ECO:0000313" key="10">
    <source>
        <dbReference type="Proteomes" id="UP001623661"/>
    </source>
</evidence>
<proteinExistence type="inferred from homology"/>
<feature type="signal peptide" evidence="7">
    <location>
        <begin position="1"/>
        <end position="25"/>
    </location>
</feature>
<feature type="chain" id="PRO_5046206180" evidence="7">
    <location>
        <begin position="26"/>
        <end position="367"/>
    </location>
</feature>
<sequence>MNKLMKYVSLFTTVTVISISTTVLADPLSTQLQNQKSQLQQDQQALKNAQSNSQDLETKIEKLDNQIEGVMSQISDNKKQITITQQNIELAQKDLQKAEDDTKAEKDLFGQRMRAMYINGSDGYLDIILSSKGFSDLLSNVEAITKIVEYDNKIIADLKAKQEEINKKKDALDAQNTKLLALKADNEKKLAQFNSDKADQSKLIVQAKAQEKLYSSKVSASQSALNETMKQIEAIRSSVPKYTPSRGAVPISSNAVIAYASNFLGTPYLWGGTTPSGFDCSGFTQYVYRHFGVTIGRTTYDQINNGYAVSRDALEPGDLIFFGSSGNPTHVGIYVGNGVYINAPHTGDVVKIASINRSDYLTARRVM</sequence>
<dbReference type="EMBL" id="JBJHZY010000003">
    <property type="protein sequence ID" value="MFL0269537.1"/>
    <property type="molecule type" value="Genomic_DNA"/>
</dbReference>
<comment type="similarity">
    <text evidence="1">Belongs to the peptidase C40 family.</text>
</comment>